<sequence>MAQISFGIGVSIADVERKHRRRASHIVVVHGFDSEQELAFWVMLMDLVNLVLDIEVREINPNFCGENYVGFRLTWVSENDRVDVLRGLCGRRSAYCGLKNGRRVQSTKNNDCLHHHNHRGENNGSSSRRNRGTEEEIQRNKAKTHGKNGQQKFGEAPTEAAALIFRRNRAKLKFSENVRLLSQQQQQQQQQQPQPTIRLVIFNSSSAPAASQFQYMVAAATTPTK</sequence>
<organism evidence="2 3">
    <name type="scientific">Datura stramonium</name>
    <name type="common">Jimsonweed</name>
    <name type="synonym">Common thornapple</name>
    <dbReference type="NCBI Taxonomy" id="4076"/>
    <lineage>
        <taxon>Eukaryota</taxon>
        <taxon>Viridiplantae</taxon>
        <taxon>Streptophyta</taxon>
        <taxon>Embryophyta</taxon>
        <taxon>Tracheophyta</taxon>
        <taxon>Spermatophyta</taxon>
        <taxon>Magnoliopsida</taxon>
        <taxon>eudicotyledons</taxon>
        <taxon>Gunneridae</taxon>
        <taxon>Pentapetalae</taxon>
        <taxon>asterids</taxon>
        <taxon>lamiids</taxon>
        <taxon>Solanales</taxon>
        <taxon>Solanaceae</taxon>
        <taxon>Solanoideae</taxon>
        <taxon>Datureae</taxon>
        <taxon>Datura</taxon>
    </lineage>
</organism>
<feature type="region of interest" description="Disordered" evidence="1">
    <location>
        <begin position="107"/>
        <end position="155"/>
    </location>
</feature>
<gene>
    <name evidence="2" type="ORF">HAX54_002777</name>
</gene>
<accession>A0ABS8T5M6</accession>
<dbReference type="Proteomes" id="UP000823775">
    <property type="component" value="Unassembled WGS sequence"/>
</dbReference>
<evidence type="ECO:0000313" key="3">
    <source>
        <dbReference type="Proteomes" id="UP000823775"/>
    </source>
</evidence>
<dbReference type="EMBL" id="JACEIK010001124">
    <property type="protein sequence ID" value="MCD7466240.1"/>
    <property type="molecule type" value="Genomic_DNA"/>
</dbReference>
<protein>
    <submittedName>
        <fullName evidence="2">Uncharacterized protein</fullName>
    </submittedName>
</protein>
<comment type="caution">
    <text evidence="2">The sequence shown here is derived from an EMBL/GenBank/DDBJ whole genome shotgun (WGS) entry which is preliminary data.</text>
</comment>
<name>A0ABS8T5M6_DATST</name>
<reference evidence="2 3" key="1">
    <citation type="journal article" date="2021" name="BMC Genomics">
        <title>Datura genome reveals duplications of psychoactive alkaloid biosynthetic genes and high mutation rate following tissue culture.</title>
        <authorList>
            <person name="Rajewski A."/>
            <person name="Carter-House D."/>
            <person name="Stajich J."/>
            <person name="Litt A."/>
        </authorList>
    </citation>
    <scope>NUCLEOTIDE SEQUENCE [LARGE SCALE GENOMIC DNA]</scope>
    <source>
        <strain evidence="2">AR-01</strain>
    </source>
</reference>
<proteinExistence type="predicted"/>
<keyword evidence="3" id="KW-1185">Reference proteome</keyword>
<evidence type="ECO:0000313" key="2">
    <source>
        <dbReference type="EMBL" id="MCD7466240.1"/>
    </source>
</evidence>
<evidence type="ECO:0000256" key="1">
    <source>
        <dbReference type="SAM" id="MobiDB-lite"/>
    </source>
</evidence>